<keyword evidence="2" id="KW-1185">Reference proteome</keyword>
<evidence type="ECO:0000313" key="2">
    <source>
        <dbReference type="Proteomes" id="UP000770717"/>
    </source>
</evidence>
<comment type="caution">
    <text evidence="1">The sequence shown here is derived from an EMBL/GenBank/DDBJ whole genome shotgun (WGS) entry which is preliminary data.</text>
</comment>
<accession>A0A8J6E8E1</accession>
<dbReference type="Proteomes" id="UP000770717">
    <property type="component" value="Unassembled WGS sequence"/>
</dbReference>
<evidence type="ECO:0008006" key="3">
    <source>
        <dbReference type="Google" id="ProtNLM"/>
    </source>
</evidence>
<sequence length="81" mass="9152">MFITTASTFVNPVDSKIYQIKQEITCHSTAIICGVRCPCPKIYIGKTVQELRRNISKHLSSIHMNMDTPLQGMLMEVLVLN</sequence>
<dbReference type="AlphaFoldDB" id="A0A8J6E8E1"/>
<gene>
    <name evidence="1" type="ORF">GDO78_016099</name>
</gene>
<dbReference type="EMBL" id="WNTK01018034">
    <property type="protein sequence ID" value="KAG9461663.1"/>
    <property type="molecule type" value="Genomic_DNA"/>
</dbReference>
<dbReference type="OrthoDB" id="9907881at2759"/>
<name>A0A8J6E8E1_ELECQ</name>
<protein>
    <recommendedName>
        <fullName evidence="3">GIY-YIG domain-containing protein</fullName>
    </recommendedName>
</protein>
<proteinExistence type="predicted"/>
<evidence type="ECO:0000313" key="1">
    <source>
        <dbReference type="EMBL" id="KAG9461663.1"/>
    </source>
</evidence>
<reference evidence="1" key="1">
    <citation type="thesis" date="2020" institute="ProQuest LLC" country="789 East Eisenhower Parkway, Ann Arbor, MI, USA">
        <title>Comparative Genomics and Chromosome Evolution.</title>
        <authorList>
            <person name="Mudd A.B."/>
        </authorList>
    </citation>
    <scope>NUCLEOTIDE SEQUENCE</scope>
    <source>
        <strain evidence="1">HN-11 Male</strain>
        <tissue evidence="1">Kidney and liver</tissue>
    </source>
</reference>
<organism evidence="1 2">
    <name type="scientific">Eleutherodactylus coqui</name>
    <name type="common">Puerto Rican coqui</name>
    <dbReference type="NCBI Taxonomy" id="57060"/>
    <lineage>
        <taxon>Eukaryota</taxon>
        <taxon>Metazoa</taxon>
        <taxon>Chordata</taxon>
        <taxon>Craniata</taxon>
        <taxon>Vertebrata</taxon>
        <taxon>Euteleostomi</taxon>
        <taxon>Amphibia</taxon>
        <taxon>Batrachia</taxon>
        <taxon>Anura</taxon>
        <taxon>Neobatrachia</taxon>
        <taxon>Hyloidea</taxon>
        <taxon>Eleutherodactylidae</taxon>
        <taxon>Eleutherodactylinae</taxon>
        <taxon>Eleutherodactylus</taxon>
        <taxon>Eleutherodactylus</taxon>
    </lineage>
</organism>